<dbReference type="GO" id="GO:0050568">
    <property type="term" value="F:protein-glutamine glutaminase activity"/>
    <property type="evidence" value="ECO:0007669"/>
    <property type="project" value="UniProtKB-UniRule"/>
</dbReference>
<dbReference type="CDD" id="cd16352">
    <property type="entry name" value="CheD"/>
    <property type="match status" value="1"/>
</dbReference>
<keyword evidence="2 3" id="KW-0378">Hydrolase</keyword>
<dbReference type="GO" id="GO:0006935">
    <property type="term" value="P:chemotaxis"/>
    <property type="evidence" value="ECO:0007669"/>
    <property type="project" value="UniProtKB-UniRule"/>
</dbReference>
<dbReference type="InterPro" id="IPR005659">
    <property type="entry name" value="Chemorcpt_Glu_NH3ase_CheD"/>
</dbReference>
<gene>
    <name evidence="3 4" type="primary">cheD</name>
    <name evidence="4" type="ORF">IB286_03850</name>
</gene>
<dbReference type="NCBIfam" id="NF010013">
    <property type="entry name" value="PRK13487.1"/>
    <property type="match status" value="1"/>
</dbReference>
<comment type="similarity">
    <text evidence="3">Belongs to the CheD family.</text>
</comment>
<keyword evidence="1 3" id="KW-0145">Chemotaxis</keyword>
<dbReference type="SUPFAM" id="SSF64438">
    <property type="entry name" value="CNF1/YfiH-like putative cysteine hydrolases"/>
    <property type="match status" value="1"/>
</dbReference>
<dbReference type="RefSeq" id="WP_190762570.1">
    <property type="nucleotide sequence ID" value="NZ_JACXLD010000001.1"/>
</dbReference>
<name>A0A927C271_9GAMM</name>
<dbReference type="PANTHER" id="PTHR35147:SF2">
    <property type="entry name" value="CHEMORECEPTOR GLUTAMINE DEAMIDASE CHED-RELATED"/>
    <property type="match status" value="1"/>
</dbReference>
<keyword evidence="5" id="KW-1185">Reference proteome</keyword>
<dbReference type="Proteomes" id="UP000610558">
    <property type="component" value="Unassembled WGS sequence"/>
</dbReference>
<accession>A0A927C271</accession>
<proteinExistence type="inferred from homology"/>
<evidence type="ECO:0000256" key="3">
    <source>
        <dbReference type="HAMAP-Rule" id="MF_01440"/>
    </source>
</evidence>
<dbReference type="EC" id="3.5.1.44" evidence="3"/>
<dbReference type="HAMAP" id="MF_01440">
    <property type="entry name" value="CheD"/>
    <property type="match status" value="1"/>
</dbReference>
<comment type="catalytic activity">
    <reaction evidence="3">
        <text>L-glutaminyl-[protein] + H2O = L-glutamyl-[protein] + NH4(+)</text>
        <dbReference type="Rhea" id="RHEA:16441"/>
        <dbReference type="Rhea" id="RHEA-COMP:10207"/>
        <dbReference type="Rhea" id="RHEA-COMP:10208"/>
        <dbReference type="ChEBI" id="CHEBI:15377"/>
        <dbReference type="ChEBI" id="CHEBI:28938"/>
        <dbReference type="ChEBI" id="CHEBI:29973"/>
        <dbReference type="ChEBI" id="CHEBI:30011"/>
        <dbReference type="EC" id="3.5.1.44"/>
    </reaction>
</comment>
<evidence type="ECO:0000256" key="1">
    <source>
        <dbReference type="ARBA" id="ARBA00022500"/>
    </source>
</evidence>
<dbReference type="AlphaFoldDB" id="A0A927C271"/>
<evidence type="ECO:0000313" key="5">
    <source>
        <dbReference type="Proteomes" id="UP000610558"/>
    </source>
</evidence>
<dbReference type="EMBL" id="JACXLD010000001">
    <property type="protein sequence ID" value="MBD2858130.1"/>
    <property type="molecule type" value="Genomic_DNA"/>
</dbReference>
<sequence length="208" mass="23121">MSVLMAERLDRKSDGDYPDIHKHWDSIHGVYAARVLPGQYYVTNAKDEMISTVLGSCIAACIRDRVLNIGGLNHFMLPEGEGGMDGVAARYGTYAMEHLINDILKKGGKRQNLEIKIFGGGKIMKGITDIGAKNIRFIKQFLATEGLVAEAEDLGLEFSRKVNYFPSTGRVLVKRLRSLHLENIASEEAAYSRNLKQESVGNDIELFD</sequence>
<dbReference type="Gene3D" id="3.30.1330.200">
    <property type="match status" value="1"/>
</dbReference>
<dbReference type="InterPro" id="IPR011324">
    <property type="entry name" value="Cytotoxic_necrot_fac-like_cat"/>
</dbReference>
<protein>
    <recommendedName>
        <fullName evidence="3">Probable chemoreceptor glutamine deamidase CheD</fullName>
        <ecNumber evidence="3">3.5.1.44</ecNumber>
    </recommendedName>
</protein>
<dbReference type="InterPro" id="IPR038592">
    <property type="entry name" value="CheD-like_sf"/>
</dbReference>
<dbReference type="Pfam" id="PF03975">
    <property type="entry name" value="CheD"/>
    <property type="match status" value="1"/>
</dbReference>
<organism evidence="4 5">
    <name type="scientific">Spongiibacter pelagi</name>
    <dbReference type="NCBI Taxonomy" id="2760804"/>
    <lineage>
        <taxon>Bacteria</taxon>
        <taxon>Pseudomonadati</taxon>
        <taxon>Pseudomonadota</taxon>
        <taxon>Gammaproteobacteria</taxon>
        <taxon>Cellvibrionales</taxon>
        <taxon>Spongiibacteraceae</taxon>
        <taxon>Spongiibacter</taxon>
    </lineage>
</organism>
<evidence type="ECO:0000313" key="4">
    <source>
        <dbReference type="EMBL" id="MBD2858130.1"/>
    </source>
</evidence>
<comment type="caution">
    <text evidence="4">The sequence shown here is derived from an EMBL/GenBank/DDBJ whole genome shotgun (WGS) entry which is preliminary data.</text>
</comment>
<dbReference type="PANTHER" id="PTHR35147">
    <property type="entry name" value="CHEMORECEPTOR GLUTAMINE DEAMIDASE CHED-RELATED"/>
    <property type="match status" value="1"/>
</dbReference>
<reference evidence="4" key="1">
    <citation type="submission" date="2020-09" db="EMBL/GenBank/DDBJ databases">
        <authorList>
            <person name="Yoon J.-W."/>
        </authorList>
    </citation>
    <scope>NUCLEOTIDE SEQUENCE</scope>
    <source>
        <strain evidence="4">KMU-158</strain>
    </source>
</reference>
<comment type="function">
    <text evidence="3">Probably deamidates glutamine residues to glutamate on methyl-accepting chemotaxis receptors (MCPs), playing an important role in chemotaxis.</text>
</comment>
<evidence type="ECO:0000256" key="2">
    <source>
        <dbReference type="ARBA" id="ARBA00022801"/>
    </source>
</evidence>